<evidence type="ECO:0000256" key="9">
    <source>
        <dbReference type="PIRSR" id="PIRSR601577-2"/>
    </source>
</evidence>
<dbReference type="EC" id="3.4.24.-" evidence="10"/>
<keyword evidence="2 10" id="KW-0645">Protease</keyword>
<dbReference type="GO" id="GO:0006508">
    <property type="term" value="P:proteolysis"/>
    <property type="evidence" value="ECO:0007669"/>
    <property type="project" value="UniProtKB-KW"/>
</dbReference>
<proteinExistence type="inferred from homology"/>
<dbReference type="GO" id="GO:0005737">
    <property type="term" value="C:cytoplasm"/>
    <property type="evidence" value="ECO:0007669"/>
    <property type="project" value="TreeGrafter"/>
</dbReference>
<dbReference type="PANTHER" id="PTHR10942:SF0">
    <property type="entry name" value="LEISHMANOLYSIN-LIKE PEPTIDASE"/>
    <property type="match status" value="1"/>
</dbReference>
<dbReference type="OrthoDB" id="5863415at2759"/>
<dbReference type="GO" id="GO:0016020">
    <property type="term" value="C:membrane"/>
    <property type="evidence" value="ECO:0007669"/>
    <property type="project" value="InterPro"/>
</dbReference>
<comment type="cofactor">
    <cofactor evidence="9 10">
        <name>Zn(2+)</name>
        <dbReference type="ChEBI" id="CHEBI:29105"/>
    </cofactor>
    <text evidence="9 10">Binds 1 zinc ion per subunit.</text>
</comment>
<evidence type="ECO:0000313" key="11">
    <source>
        <dbReference type="EMBL" id="ETN75894.1"/>
    </source>
</evidence>
<dbReference type="SUPFAM" id="SSF55486">
    <property type="entry name" value="Metalloproteases ('zincins'), catalytic domain"/>
    <property type="match status" value="1"/>
</dbReference>
<sequence length="157" mass="18038">MKAKDLSKWEAVIKHELIHALVFSRVLFSTFRGILRYTERVGHMVLVSGVTERFRRLDWETATGILAAAVNSLRNKVKRALVSHDVFMVVTPKVREEARKYFNCPDLEGAELEDQGGAGTAGVHWEKRVLEIKNYKTMTKKDQAEFMTDKKIFARNI</sequence>
<evidence type="ECO:0000256" key="10">
    <source>
        <dbReference type="RuleBase" id="RU366077"/>
    </source>
</evidence>
<evidence type="ECO:0000256" key="7">
    <source>
        <dbReference type="ARBA" id="ARBA00039717"/>
    </source>
</evidence>
<keyword evidence="5 9" id="KW-0862">Zinc</keyword>
<evidence type="ECO:0000256" key="6">
    <source>
        <dbReference type="ARBA" id="ARBA00023049"/>
    </source>
</evidence>
<dbReference type="KEGG" id="nai:NECAME_12068"/>
<dbReference type="STRING" id="51031.W2T2V7"/>
<dbReference type="Pfam" id="PF01457">
    <property type="entry name" value="Peptidase_M8"/>
    <property type="match status" value="1"/>
</dbReference>
<keyword evidence="3 9" id="KW-0479">Metal-binding</keyword>
<name>W2T2V7_NECAM</name>
<evidence type="ECO:0000313" key="12">
    <source>
        <dbReference type="Proteomes" id="UP000053676"/>
    </source>
</evidence>
<evidence type="ECO:0000256" key="3">
    <source>
        <dbReference type="ARBA" id="ARBA00022723"/>
    </source>
</evidence>
<feature type="binding site" evidence="9">
    <location>
        <position position="19"/>
    </location>
    <ligand>
        <name>Zn(2+)</name>
        <dbReference type="ChEBI" id="CHEBI:29105"/>
        <note>catalytic</note>
    </ligand>
</feature>
<protein>
    <recommendedName>
        <fullName evidence="7 10">Leishmanolysin-like peptidase</fullName>
        <ecNumber evidence="10">3.4.24.-</ecNumber>
    </recommendedName>
</protein>
<dbReference type="AlphaFoldDB" id="W2T2V7"/>
<gene>
    <name evidence="11" type="ORF">NECAME_12068</name>
</gene>
<dbReference type="InterPro" id="IPR001577">
    <property type="entry name" value="Peptidase_M8"/>
</dbReference>
<feature type="active site" evidence="8">
    <location>
        <position position="16"/>
    </location>
</feature>
<evidence type="ECO:0000256" key="1">
    <source>
        <dbReference type="ARBA" id="ARBA00005860"/>
    </source>
</evidence>
<comment type="similarity">
    <text evidence="1 10">Belongs to the peptidase M8 family.</text>
</comment>
<keyword evidence="6 9" id="KW-0482">Metalloprotease</keyword>
<evidence type="ECO:0000256" key="2">
    <source>
        <dbReference type="ARBA" id="ARBA00022670"/>
    </source>
</evidence>
<feature type="binding site" evidence="9">
    <location>
        <position position="124"/>
    </location>
    <ligand>
        <name>Zn(2+)</name>
        <dbReference type="ChEBI" id="CHEBI:29105"/>
        <note>catalytic</note>
    </ligand>
</feature>
<evidence type="ECO:0000256" key="5">
    <source>
        <dbReference type="ARBA" id="ARBA00022833"/>
    </source>
</evidence>
<dbReference type="GO" id="GO:0007155">
    <property type="term" value="P:cell adhesion"/>
    <property type="evidence" value="ECO:0007669"/>
    <property type="project" value="InterPro"/>
</dbReference>
<dbReference type="PANTHER" id="PTHR10942">
    <property type="entry name" value="LEISHMANOLYSIN-LIKE PEPTIDASE"/>
    <property type="match status" value="1"/>
</dbReference>
<keyword evidence="4 10" id="KW-0378">Hydrolase</keyword>
<feature type="binding site" evidence="9">
    <location>
        <position position="15"/>
    </location>
    <ligand>
        <name>Zn(2+)</name>
        <dbReference type="ChEBI" id="CHEBI:29105"/>
        <note>catalytic</note>
    </ligand>
</feature>
<reference evidence="12" key="1">
    <citation type="journal article" date="2014" name="Nat. Genet.">
        <title>Genome of the human hookworm Necator americanus.</title>
        <authorList>
            <person name="Tang Y.T."/>
            <person name="Gao X."/>
            <person name="Rosa B.A."/>
            <person name="Abubucker S."/>
            <person name="Hallsworth-Pepin K."/>
            <person name="Martin J."/>
            <person name="Tyagi R."/>
            <person name="Heizer E."/>
            <person name="Zhang X."/>
            <person name="Bhonagiri-Palsikar V."/>
            <person name="Minx P."/>
            <person name="Warren W.C."/>
            <person name="Wang Q."/>
            <person name="Zhan B."/>
            <person name="Hotez P.J."/>
            <person name="Sternberg P.W."/>
            <person name="Dougall A."/>
            <person name="Gaze S.T."/>
            <person name="Mulvenna J."/>
            <person name="Sotillo J."/>
            <person name="Ranganathan S."/>
            <person name="Rabelo E.M."/>
            <person name="Wilson R.K."/>
            <person name="Felgner P.L."/>
            <person name="Bethony J."/>
            <person name="Hawdon J.M."/>
            <person name="Gasser R.B."/>
            <person name="Loukas A."/>
            <person name="Mitreva M."/>
        </authorList>
    </citation>
    <scope>NUCLEOTIDE SEQUENCE [LARGE SCALE GENOMIC DNA]</scope>
</reference>
<dbReference type="Gene3D" id="3.90.132.10">
    <property type="entry name" value="Leishmanolysin , domain 2"/>
    <property type="match status" value="1"/>
</dbReference>
<evidence type="ECO:0000256" key="4">
    <source>
        <dbReference type="ARBA" id="ARBA00022801"/>
    </source>
</evidence>
<keyword evidence="12" id="KW-1185">Reference proteome</keyword>
<dbReference type="EMBL" id="KI660266">
    <property type="protein sequence ID" value="ETN75894.1"/>
    <property type="molecule type" value="Genomic_DNA"/>
</dbReference>
<dbReference type="GO" id="GO:0004222">
    <property type="term" value="F:metalloendopeptidase activity"/>
    <property type="evidence" value="ECO:0007669"/>
    <property type="project" value="UniProtKB-UniRule"/>
</dbReference>
<organism evidence="11 12">
    <name type="scientific">Necator americanus</name>
    <name type="common">Human hookworm</name>
    <dbReference type="NCBI Taxonomy" id="51031"/>
    <lineage>
        <taxon>Eukaryota</taxon>
        <taxon>Metazoa</taxon>
        <taxon>Ecdysozoa</taxon>
        <taxon>Nematoda</taxon>
        <taxon>Chromadorea</taxon>
        <taxon>Rhabditida</taxon>
        <taxon>Rhabditina</taxon>
        <taxon>Rhabditomorpha</taxon>
        <taxon>Strongyloidea</taxon>
        <taxon>Ancylostomatidae</taxon>
        <taxon>Bunostominae</taxon>
        <taxon>Necator</taxon>
    </lineage>
</organism>
<accession>W2T2V7</accession>
<dbReference type="Proteomes" id="UP000053676">
    <property type="component" value="Unassembled WGS sequence"/>
</dbReference>
<evidence type="ECO:0000256" key="8">
    <source>
        <dbReference type="PIRSR" id="PIRSR601577-1"/>
    </source>
</evidence>
<dbReference type="GO" id="GO:0046872">
    <property type="term" value="F:metal ion binding"/>
    <property type="evidence" value="ECO:0007669"/>
    <property type="project" value="UniProtKB-KW"/>
</dbReference>